<keyword evidence="3" id="KW-0949">S-adenosyl-L-methionine</keyword>
<organism evidence="5 7">
    <name type="scientific">Venturia inaequalis</name>
    <name type="common">Apple scab fungus</name>
    <dbReference type="NCBI Taxonomy" id="5025"/>
    <lineage>
        <taxon>Eukaryota</taxon>
        <taxon>Fungi</taxon>
        <taxon>Dikarya</taxon>
        <taxon>Ascomycota</taxon>
        <taxon>Pezizomycotina</taxon>
        <taxon>Dothideomycetes</taxon>
        <taxon>Pleosporomycetidae</taxon>
        <taxon>Venturiales</taxon>
        <taxon>Venturiaceae</taxon>
        <taxon>Venturia</taxon>
    </lineage>
</organism>
<comment type="pathway">
    <text evidence="1">Secondary metabolite biosynthesis.</text>
</comment>
<dbReference type="AlphaFoldDB" id="A0A8H3YWV5"/>
<evidence type="ECO:0000256" key="2">
    <source>
        <dbReference type="ARBA" id="ARBA00022679"/>
    </source>
</evidence>
<sequence length="300" mass="33223">MSVEHKRPEGINRDALQSFYLPPPDDLPANARKLLEEYSKISPEEVLPHVVEVREKAWKVFPYPCIGQFKFLGLALNLQPSYTDILSRLKSGQKFLDVGCCVGQEVRQLVLDGAAPENLYASDLHPEFLDIGYDLFKDRETLTSTMFAADTFNTTDSNFVALNSEIDIIWAGSFLHLFSYAATIDVLKQLIKLSNPKFGSLIVGKQMGHIDAGEFVIKGSAPTGNSPCTTTSTQAGSVEGDETTSLFRHNAESFKKMWDDVGGQTGTRWAVWVEQKEYQGQAKGVPKGSLSLSFCVERLS</sequence>
<dbReference type="SUPFAM" id="SSF53335">
    <property type="entry name" value="S-adenosyl-L-methionine-dependent methyltransferases"/>
    <property type="match status" value="1"/>
</dbReference>
<evidence type="ECO:0000313" key="7">
    <source>
        <dbReference type="Proteomes" id="UP000490939"/>
    </source>
</evidence>
<evidence type="ECO:0000313" key="6">
    <source>
        <dbReference type="EMBL" id="KAE9981626.1"/>
    </source>
</evidence>
<reference evidence="5 7" key="1">
    <citation type="submission" date="2019-07" db="EMBL/GenBank/DDBJ databases">
        <title>Venturia inaequalis Genome Resource.</title>
        <authorList>
            <person name="Lichtner F.J."/>
        </authorList>
    </citation>
    <scope>NUCLEOTIDE SEQUENCE [LARGE SCALE GENOMIC DNA]</scope>
    <source>
        <strain evidence="6">Bline_iso_100314</strain>
        <strain evidence="5 7">DMI_063113</strain>
    </source>
</reference>
<dbReference type="PANTHER" id="PTHR35897:SF1">
    <property type="entry name" value="METHYLTRANSFERASE AUSD"/>
    <property type="match status" value="1"/>
</dbReference>
<dbReference type="InterPro" id="IPR029063">
    <property type="entry name" value="SAM-dependent_MTases_sf"/>
</dbReference>
<protein>
    <recommendedName>
        <fullName evidence="8">Methyltransferase domain-containing protein</fullName>
    </recommendedName>
</protein>
<dbReference type="PANTHER" id="PTHR35897">
    <property type="entry name" value="METHYLTRANSFERASE AUSD"/>
    <property type="match status" value="1"/>
</dbReference>
<dbReference type="InterPro" id="IPR051654">
    <property type="entry name" value="Meroterpenoid_MTases"/>
</dbReference>
<comment type="caution">
    <text evidence="5">The sequence shown here is derived from an EMBL/GenBank/DDBJ whole genome shotgun (WGS) entry which is preliminary data.</text>
</comment>
<gene>
    <name evidence="6" type="ORF">BLS_007176</name>
    <name evidence="5" type="ORF">EG327_008636</name>
</gene>
<evidence type="ECO:0000256" key="3">
    <source>
        <dbReference type="ARBA" id="ARBA00022691"/>
    </source>
</evidence>
<evidence type="ECO:0008006" key="8">
    <source>
        <dbReference type="Google" id="ProtNLM"/>
    </source>
</evidence>
<dbReference type="Gene3D" id="3.40.50.150">
    <property type="entry name" value="Vaccinia Virus protein VP39"/>
    <property type="match status" value="1"/>
</dbReference>
<evidence type="ECO:0000256" key="4">
    <source>
        <dbReference type="ARBA" id="ARBA00038314"/>
    </source>
</evidence>
<accession>A0A8H3YWV5</accession>
<evidence type="ECO:0000313" key="5">
    <source>
        <dbReference type="EMBL" id="KAE9974858.1"/>
    </source>
</evidence>
<keyword evidence="7" id="KW-1185">Reference proteome</keyword>
<name>A0A8H3YWV5_VENIN</name>
<dbReference type="EMBL" id="WNWQ01000055">
    <property type="protein sequence ID" value="KAE9981626.1"/>
    <property type="molecule type" value="Genomic_DNA"/>
</dbReference>
<keyword evidence="2" id="KW-0808">Transferase</keyword>
<proteinExistence type="inferred from homology"/>
<dbReference type="Proteomes" id="UP000433883">
    <property type="component" value="Unassembled WGS sequence"/>
</dbReference>
<comment type="similarity">
    <text evidence="4">Belongs to the class I-like SAM-binding methyltransferase superfamily.</text>
</comment>
<dbReference type="EMBL" id="WNWR01000547">
    <property type="protein sequence ID" value="KAE9974858.1"/>
    <property type="molecule type" value="Genomic_DNA"/>
</dbReference>
<dbReference type="GO" id="GO:0016740">
    <property type="term" value="F:transferase activity"/>
    <property type="evidence" value="ECO:0007669"/>
    <property type="project" value="UniProtKB-KW"/>
</dbReference>
<evidence type="ECO:0000256" key="1">
    <source>
        <dbReference type="ARBA" id="ARBA00005179"/>
    </source>
</evidence>
<dbReference type="Proteomes" id="UP000490939">
    <property type="component" value="Unassembled WGS sequence"/>
</dbReference>